<organism evidence="1 2">
    <name type="scientific">Nitrosopumilus maritimus (strain SCM1)</name>
    <dbReference type="NCBI Taxonomy" id="436308"/>
    <lineage>
        <taxon>Archaea</taxon>
        <taxon>Nitrososphaerota</taxon>
        <taxon>Nitrososphaeria</taxon>
        <taxon>Nitrosopumilales</taxon>
        <taxon>Nitrosopumilaceae</taxon>
        <taxon>Nitrosopumilus</taxon>
    </lineage>
</organism>
<dbReference type="KEGG" id="nmr:Nmar_1759"/>
<evidence type="ECO:0000313" key="2">
    <source>
        <dbReference type="Proteomes" id="UP000000792"/>
    </source>
</evidence>
<dbReference type="RefSeq" id="WP_012216141.1">
    <property type="nucleotide sequence ID" value="NC_010085.1"/>
</dbReference>
<dbReference type="EnsemblBacteria" id="ABX13655">
    <property type="protein sequence ID" value="ABX13655"/>
    <property type="gene ID" value="Nmar_1759"/>
</dbReference>
<keyword evidence="2" id="KW-1185">Reference proteome</keyword>
<proteinExistence type="predicted"/>
<dbReference type="GeneID" id="58787246"/>
<evidence type="ECO:0000313" key="1">
    <source>
        <dbReference type="EMBL" id="ABX13655.1"/>
    </source>
</evidence>
<reference evidence="1 2" key="1">
    <citation type="journal article" date="2010" name="Proc. Natl. Acad. Sci. U.S.A.">
        <title>Nitrosopumilus maritimus genome reveals unique mechanisms for nitrification and autotrophy in globally distributed marine crenarchaea.</title>
        <authorList>
            <person name="Walker C.B."/>
            <person name="de la Torre J.R."/>
            <person name="Klotz M.G."/>
            <person name="Urakawa H."/>
            <person name="Pinel N."/>
            <person name="Arp D.J."/>
            <person name="Brochier-Armanet C."/>
            <person name="Chain P.S."/>
            <person name="Chan P.P."/>
            <person name="Gollabgir A."/>
            <person name="Hemp J."/>
            <person name="Hugler M."/>
            <person name="Karr E.A."/>
            <person name="Konneke M."/>
            <person name="Shin M."/>
            <person name="Lawton T.J."/>
            <person name="Lowe T."/>
            <person name="Martens-Habbena W."/>
            <person name="Sayavedra-Soto L.A."/>
            <person name="Lang D."/>
            <person name="Sievert S.M."/>
            <person name="Rosenzweig A.C."/>
            <person name="Manning G."/>
            <person name="Stahl D.A."/>
        </authorList>
    </citation>
    <scope>NUCLEOTIDE SEQUENCE [LARGE SCALE GENOMIC DNA]</scope>
    <source>
        <strain evidence="1 2">SCM1</strain>
    </source>
</reference>
<dbReference type="Proteomes" id="UP000000792">
    <property type="component" value="Chromosome"/>
</dbReference>
<sequence>MIDVEEFKMKEILKIEDSDSNDELTVTFSDNKIMKIKIVDGKLVSESN</sequence>
<dbReference type="EMBL" id="CP000866">
    <property type="protein sequence ID" value="ABX13655.1"/>
    <property type="molecule type" value="Genomic_DNA"/>
</dbReference>
<gene>
    <name evidence="1" type="ordered locus">Nmar_1759</name>
</gene>
<name>A9A3V5_NITMS</name>
<dbReference type="AlphaFoldDB" id="A9A3V5"/>
<accession>A9A3V5</accession>
<dbReference type="OrthoDB" id="6171at2157"/>
<dbReference type="HOGENOM" id="CLU_210684_0_0_2"/>
<dbReference type="eggNOG" id="arCOG08748">
    <property type="taxonomic scope" value="Archaea"/>
</dbReference>
<protein>
    <submittedName>
        <fullName evidence="1">Uncharacterized protein</fullName>
    </submittedName>
</protein>
<dbReference type="InParanoid" id="A9A3V5"/>